<dbReference type="InterPro" id="IPR003917">
    <property type="entry name" value="NADH_UbQ_OxRdtase_chain2"/>
</dbReference>
<evidence type="ECO:0000256" key="18">
    <source>
        <dbReference type="RuleBase" id="RU003403"/>
    </source>
</evidence>
<dbReference type="InterPro" id="IPR050175">
    <property type="entry name" value="Complex_I_Subunit_2"/>
</dbReference>
<keyword evidence="16 18" id="KW-0472">Membrane</keyword>
<dbReference type="PANTHER" id="PTHR46552">
    <property type="entry name" value="NADH-UBIQUINONE OXIDOREDUCTASE CHAIN 2"/>
    <property type="match status" value="1"/>
</dbReference>
<dbReference type="GO" id="GO:0005743">
    <property type="term" value="C:mitochondrial inner membrane"/>
    <property type="evidence" value="ECO:0007669"/>
    <property type="project" value="UniProtKB-SubCell"/>
</dbReference>
<feature type="domain" description="NADH:quinone oxidoreductase/Mrp antiporter transmembrane" evidence="19">
    <location>
        <begin position="23"/>
        <end position="284"/>
    </location>
</feature>
<evidence type="ECO:0000256" key="10">
    <source>
        <dbReference type="ARBA" id="ARBA00022967"/>
    </source>
</evidence>
<keyword evidence="7 18" id="KW-0679">Respiratory chain</keyword>
<dbReference type="PANTHER" id="PTHR46552:SF1">
    <property type="entry name" value="NADH-UBIQUINONE OXIDOREDUCTASE CHAIN 2"/>
    <property type="match status" value="1"/>
</dbReference>
<proteinExistence type="inferred from homology"/>
<keyword evidence="10 18" id="KW-1278">Translocase</keyword>
<evidence type="ECO:0000256" key="6">
    <source>
        <dbReference type="ARBA" id="ARBA00022448"/>
    </source>
</evidence>
<dbReference type="PRINTS" id="PR01436">
    <property type="entry name" value="NADHDHGNASE2"/>
</dbReference>
<evidence type="ECO:0000256" key="9">
    <source>
        <dbReference type="ARBA" id="ARBA00022792"/>
    </source>
</evidence>
<evidence type="ECO:0000256" key="11">
    <source>
        <dbReference type="ARBA" id="ARBA00022982"/>
    </source>
</evidence>
<feature type="transmembrane region" description="Helical" evidence="18">
    <location>
        <begin position="238"/>
        <end position="261"/>
    </location>
</feature>
<comment type="similarity">
    <text evidence="3 18">Belongs to the complex I subunit 2 family.</text>
</comment>
<evidence type="ECO:0000256" key="2">
    <source>
        <dbReference type="ARBA" id="ARBA00004448"/>
    </source>
</evidence>
<evidence type="ECO:0000256" key="8">
    <source>
        <dbReference type="ARBA" id="ARBA00022692"/>
    </source>
</evidence>
<evidence type="ECO:0000256" key="14">
    <source>
        <dbReference type="ARBA" id="ARBA00023075"/>
    </source>
</evidence>
<comment type="catalytic activity">
    <reaction evidence="17 18">
        <text>a ubiquinone + NADH + 5 H(+)(in) = a ubiquinol + NAD(+) + 4 H(+)(out)</text>
        <dbReference type="Rhea" id="RHEA:29091"/>
        <dbReference type="Rhea" id="RHEA-COMP:9565"/>
        <dbReference type="Rhea" id="RHEA-COMP:9566"/>
        <dbReference type="ChEBI" id="CHEBI:15378"/>
        <dbReference type="ChEBI" id="CHEBI:16389"/>
        <dbReference type="ChEBI" id="CHEBI:17976"/>
        <dbReference type="ChEBI" id="CHEBI:57540"/>
        <dbReference type="ChEBI" id="CHEBI:57945"/>
        <dbReference type="EC" id="7.1.1.2"/>
    </reaction>
</comment>
<dbReference type="AlphaFoldDB" id="A0A6H1XL45"/>
<dbReference type="GO" id="GO:0006120">
    <property type="term" value="P:mitochondrial electron transport, NADH to ubiquinone"/>
    <property type="evidence" value="ECO:0007669"/>
    <property type="project" value="InterPro"/>
</dbReference>
<protein>
    <recommendedName>
        <fullName evidence="5 18">NADH-ubiquinone oxidoreductase chain 2</fullName>
        <ecNumber evidence="4 18">7.1.1.2</ecNumber>
    </recommendedName>
</protein>
<feature type="transmembrane region" description="Helical" evidence="18">
    <location>
        <begin position="135"/>
        <end position="163"/>
    </location>
</feature>
<comment type="subcellular location">
    <subcellularLocation>
        <location evidence="2 18">Mitochondrion inner membrane</location>
        <topology evidence="2 18">Multi-pass membrane protein</topology>
    </subcellularLocation>
</comment>
<dbReference type="InterPro" id="IPR001750">
    <property type="entry name" value="ND/Mrp_TM"/>
</dbReference>
<keyword evidence="9 18" id="KW-0999">Mitochondrion inner membrane</keyword>
<feature type="transmembrane region" description="Helical" evidence="18">
    <location>
        <begin position="267"/>
        <end position="290"/>
    </location>
</feature>
<evidence type="ECO:0000256" key="12">
    <source>
        <dbReference type="ARBA" id="ARBA00022989"/>
    </source>
</evidence>
<evidence type="ECO:0000256" key="7">
    <source>
        <dbReference type="ARBA" id="ARBA00022660"/>
    </source>
</evidence>
<evidence type="ECO:0000313" key="20">
    <source>
        <dbReference type="EMBL" id="QJA16381.1"/>
    </source>
</evidence>
<gene>
    <name evidence="20" type="primary">nad2</name>
</gene>
<keyword evidence="12 18" id="KW-1133">Transmembrane helix</keyword>
<evidence type="ECO:0000259" key="19">
    <source>
        <dbReference type="Pfam" id="PF00361"/>
    </source>
</evidence>
<dbReference type="GO" id="GO:0008137">
    <property type="term" value="F:NADH dehydrogenase (ubiquinone) activity"/>
    <property type="evidence" value="ECO:0007669"/>
    <property type="project" value="UniProtKB-EC"/>
</dbReference>
<keyword evidence="14 18" id="KW-0830">Ubiquinone</keyword>
<keyword evidence="6" id="KW-0813">Transport</keyword>
<keyword evidence="15 18" id="KW-0496">Mitochondrion</keyword>
<evidence type="ECO:0000256" key="17">
    <source>
        <dbReference type="ARBA" id="ARBA00049551"/>
    </source>
</evidence>
<evidence type="ECO:0000256" key="16">
    <source>
        <dbReference type="ARBA" id="ARBA00023136"/>
    </source>
</evidence>
<name>A0A6H1XL45_9CUCU</name>
<keyword evidence="11 18" id="KW-0249">Electron transport</keyword>
<feature type="transmembrane region" description="Helical" evidence="18">
    <location>
        <begin position="7"/>
        <end position="33"/>
    </location>
</feature>
<evidence type="ECO:0000256" key="5">
    <source>
        <dbReference type="ARBA" id="ARBA00021008"/>
    </source>
</evidence>
<dbReference type="EMBL" id="MK988441">
    <property type="protein sequence ID" value="QJA16381.1"/>
    <property type="molecule type" value="Genomic_DNA"/>
</dbReference>
<feature type="transmembrane region" description="Helical" evidence="18">
    <location>
        <begin position="198"/>
        <end position="217"/>
    </location>
</feature>
<evidence type="ECO:0000256" key="13">
    <source>
        <dbReference type="ARBA" id="ARBA00023027"/>
    </source>
</evidence>
<dbReference type="EC" id="7.1.1.2" evidence="4 18"/>
<geneLocation type="mitochondrion" evidence="20"/>
<organism evidence="20">
    <name type="scientific">Ips acuminatus</name>
    <dbReference type="NCBI Taxonomy" id="55980"/>
    <lineage>
        <taxon>Eukaryota</taxon>
        <taxon>Metazoa</taxon>
        <taxon>Ecdysozoa</taxon>
        <taxon>Arthropoda</taxon>
        <taxon>Hexapoda</taxon>
        <taxon>Insecta</taxon>
        <taxon>Pterygota</taxon>
        <taxon>Neoptera</taxon>
        <taxon>Endopterygota</taxon>
        <taxon>Coleoptera</taxon>
        <taxon>Polyphaga</taxon>
        <taxon>Cucujiformia</taxon>
        <taxon>Curculionidae</taxon>
        <taxon>Scolytinae</taxon>
        <taxon>Ips</taxon>
    </lineage>
</organism>
<evidence type="ECO:0000256" key="4">
    <source>
        <dbReference type="ARBA" id="ARBA00012944"/>
    </source>
</evidence>
<comment type="function">
    <text evidence="1">Core subunit of the mitochondrial membrane respiratory chain NADH dehydrogenase (Complex I) that is believed to belong to the minimal assembly required for catalysis. Complex I functions in the transfer of electrons from NADH to the respiratory chain. The immediate electron acceptor for the enzyme is believed to be ubiquinone.</text>
</comment>
<reference evidence="20" key="1">
    <citation type="submission" date="2019-05" db="EMBL/GenBank/DDBJ databases">
        <authorList>
            <person name="Baranov O.Y."/>
            <person name="Mozharovskaya L.V."/>
            <person name="Panteleev S.V."/>
            <person name="Kiryanov P.S."/>
            <person name="Victorovich S.V."/>
            <person name="Razumova O.A."/>
            <person name="Padutov A.A.Jr."/>
            <person name="Padutov V.E."/>
        </authorList>
    </citation>
    <scope>NUCLEOTIDE SEQUENCE</scope>
</reference>
<keyword evidence="8 18" id="KW-0812">Transmembrane</keyword>
<sequence length="337" mass="38718">MTNFYKLLFSFSLMMGIIISISATSWFTAWLGLEINLLSLMPLMKSFKNKFSAEATLKYFMTQAMASAILIFSIILIANLKTINLFESPNNIIAIMLNSSLLMKMGAAPLHFWLPEVISGTSWNMNLVILTWQKIAPMILLFYSMASTLFISMFIIISALIGSLEGLNQSCLRKLMVFSSINHISWMLSALMNSLSSWLIYFMIYCFINMNIIFMLNMNKIYFMSQINMLSNSKMIKFFLLMNFLSLGGLPPFIGFFIKWITLNEMIYNNFFLLPIIMIILTLIALYFYLRIMFSTLTLSMSESLKPLSKKINFLMSSSSFISLMSMTLFFTFTSLT</sequence>
<evidence type="ECO:0000256" key="3">
    <source>
        <dbReference type="ARBA" id="ARBA00007012"/>
    </source>
</evidence>
<evidence type="ECO:0000256" key="15">
    <source>
        <dbReference type="ARBA" id="ARBA00023128"/>
    </source>
</evidence>
<comment type="function">
    <text evidence="18">Core subunit of the mitochondrial membrane respiratory chain NADH dehydrogenase (Complex I) which catalyzes electron transfer from NADH through the respiratory chain, using ubiquinone as an electron acceptor. Essential for the catalytic activity and assembly of complex I.</text>
</comment>
<feature type="transmembrane region" description="Helical" evidence="18">
    <location>
        <begin position="59"/>
        <end position="80"/>
    </location>
</feature>
<dbReference type="Pfam" id="PF00361">
    <property type="entry name" value="Proton_antipo_M"/>
    <property type="match status" value="1"/>
</dbReference>
<accession>A0A6H1XL45</accession>
<feature type="transmembrane region" description="Helical" evidence="18">
    <location>
        <begin position="311"/>
        <end position="333"/>
    </location>
</feature>
<evidence type="ECO:0000256" key="1">
    <source>
        <dbReference type="ARBA" id="ARBA00003257"/>
    </source>
</evidence>
<keyword evidence="13 18" id="KW-0520">NAD</keyword>